<dbReference type="Proteomes" id="UP000326062">
    <property type="component" value="Chromosome 2"/>
</dbReference>
<sequence length="281" mass="32031">MRPLAKKRPKNKVVSKKQAKEPQDKIHQPVSKVIERNRLKMVLKHLSLLKLLKSSNPRVQELYSLARRCWNSLLRVPKILGISSGYDNVCDEVEQNNKALQEEEEEAGCSYQRLDSKNLKPTGEPEEPEEPEEREGPRPRAQEAMPQEEEQMEPEAPTASQGHSLTTGPGAQTRQPPTGDPRVIFLKTPQGRTPTEGTKQLERANQWVWFEGLPTRVHLPGPRVMCRSSALRWVKRCCTRFCSASLELPMVHMYKVPGARGVRRAREMAQSWTGREGRENS</sequence>
<proteinExistence type="predicted"/>
<feature type="compositionally biased region" description="Basic residues" evidence="1">
    <location>
        <begin position="1"/>
        <end position="17"/>
    </location>
</feature>
<feature type="region of interest" description="Disordered" evidence="1">
    <location>
        <begin position="101"/>
        <end position="200"/>
    </location>
</feature>
<gene>
    <name evidence="2" type="ORF">FD755_003454</name>
</gene>
<protein>
    <recommendedName>
        <fullName evidence="4">TP53 target 5</fullName>
    </recommendedName>
</protein>
<feature type="region of interest" description="Disordered" evidence="1">
    <location>
        <begin position="1"/>
        <end position="27"/>
    </location>
</feature>
<name>A0A5J5MP81_MUNRE</name>
<dbReference type="AlphaFoldDB" id="A0A5J5MP81"/>
<feature type="compositionally biased region" description="Polar residues" evidence="1">
    <location>
        <begin position="158"/>
        <end position="176"/>
    </location>
</feature>
<dbReference type="Pfam" id="PF15331">
    <property type="entry name" value="TP53IP5"/>
    <property type="match status" value="1"/>
</dbReference>
<reference evidence="2 3" key="1">
    <citation type="submission" date="2019-06" db="EMBL/GenBank/DDBJ databases">
        <title>Discovery of a novel chromosome fission-fusion reversal in muntjac.</title>
        <authorList>
            <person name="Mudd A.B."/>
            <person name="Bredeson J.V."/>
            <person name="Baum R."/>
            <person name="Hockemeyer D."/>
            <person name="Rokhsar D.S."/>
        </authorList>
    </citation>
    <scope>NUCLEOTIDE SEQUENCE [LARGE SCALE GENOMIC DNA]</scope>
    <source>
        <strain evidence="2">UCam_UCB_Mr</strain>
        <tissue evidence="2">Fibroblast cell line</tissue>
    </source>
</reference>
<evidence type="ECO:0008006" key="4">
    <source>
        <dbReference type="Google" id="ProtNLM"/>
    </source>
</evidence>
<dbReference type="PANTHER" id="PTHR15562:SF0">
    <property type="entry name" value="TP53-TARGET GENE 5 PROTEIN"/>
    <property type="match status" value="1"/>
</dbReference>
<comment type="caution">
    <text evidence="2">The sequence shown here is derived from an EMBL/GenBank/DDBJ whole genome shotgun (WGS) entry which is preliminary data.</text>
</comment>
<dbReference type="EMBL" id="VCEB01000002">
    <property type="protein sequence ID" value="KAB0381537.1"/>
    <property type="molecule type" value="Genomic_DNA"/>
</dbReference>
<feature type="compositionally biased region" description="Acidic residues" evidence="1">
    <location>
        <begin position="124"/>
        <end position="133"/>
    </location>
</feature>
<feature type="compositionally biased region" description="Basic and acidic residues" evidence="1">
    <location>
        <begin position="18"/>
        <end position="27"/>
    </location>
</feature>
<evidence type="ECO:0000313" key="2">
    <source>
        <dbReference type="EMBL" id="KAB0381537.1"/>
    </source>
</evidence>
<organism evidence="2 3">
    <name type="scientific">Muntiacus reevesi</name>
    <name type="common">Reeves' muntjac</name>
    <name type="synonym">Cervus reevesi</name>
    <dbReference type="NCBI Taxonomy" id="9886"/>
    <lineage>
        <taxon>Eukaryota</taxon>
        <taxon>Metazoa</taxon>
        <taxon>Chordata</taxon>
        <taxon>Craniata</taxon>
        <taxon>Vertebrata</taxon>
        <taxon>Euteleostomi</taxon>
        <taxon>Mammalia</taxon>
        <taxon>Eutheria</taxon>
        <taxon>Laurasiatheria</taxon>
        <taxon>Artiodactyla</taxon>
        <taxon>Ruminantia</taxon>
        <taxon>Pecora</taxon>
        <taxon>Cervidae</taxon>
        <taxon>Muntiacinae</taxon>
        <taxon>Muntiacus</taxon>
    </lineage>
</organism>
<evidence type="ECO:0000256" key="1">
    <source>
        <dbReference type="SAM" id="MobiDB-lite"/>
    </source>
</evidence>
<dbReference type="PANTHER" id="PTHR15562">
    <property type="entry name" value="TP53-TARGET GENE 5 PROTEIN"/>
    <property type="match status" value="1"/>
</dbReference>
<keyword evidence="3" id="KW-1185">Reference proteome</keyword>
<dbReference type="InterPro" id="IPR029290">
    <property type="entry name" value="TP53TG5"/>
</dbReference>
<accession>A0A5J5MP81</accession>
<evidence type="ECO:0000313" key="3">
    <source>
        <dbReference type="Proteomes" id="UP000326062"/>
    </source>
</evidence>